<keyword evidence="1" id="KW-0812">Transmembrane</keyword>
<evidence type="ECO:0000313" key="3">
    <source>
        <dbReference type="Proteomes" id="UP000019482"/>
    </source>
</evidence>
<keyword evidence="3" id="KW-1185">Reference proteome</keyword>
<accession>W6N7D2</accession>
<feature type="transmembrane region" description="Helical" evidence="1">
    <location>
        <begin position="6"/>
        <end position="25"/>
    </location>
</feature>
<sequence length="104" mass="12505">MLKNIGGILLVIGTIGFWITFNMRIDRLGLIDELKEEGLYDRKYKKSIKKRIRQEFKKDKMIYFMYFLKLPFQSTIDLIKLYRGVFGEEKLFNLLEEIKSESKK</sequence>
<keyword evidence="1" id="KW-1133">Transmembrane helix</keyword>
<dbReference type="AlphaFoldDB" id="W6N7D2"/>
<dbReference type="RefSeq" id="WP_017895798.1">
    <property type="nucleotide sequence ID" value="NZ_CBXI010000022.1"/>
</dbReference>
<name>W6N7D2_CLOTY</name>
<evidence type="ECO:0000313" key="2">
    <source>
        <dbReference type="EMBL" id="CDL91214.1"/>
    </source>
</evidence>
<dbReference type="GeneID" id="29421010"/>
<dbReference type="Proteomes" id="UP000019482">
    <property type="component" value="Unassembled WGS sequence"/>
</dbReference>
<reference evidence="2 3" key="1">
    <citation type="journal article" date="2015" name="Genome Announc.">
        <title>Draft Genome Sequence of Clostridium tyrobutyricum Strain DIVETGP, Isolated from Cow's Milk for Grana Padano Production.</title>
        <authorList>
            <person name="Soggiu A."/>
            <person name="Piras C."/>
            <person name="Gaiarsa S."/>
            <person name="Sassera D."/>
            <person name="Roncada P."/>
            <person name="Bendixen E."/>
            <person name="Brasca M."/>
            <person name="Bonizzi L."/>
        </authorList>
    </citation>
    <scope>NUCLEOTIDE SEQUENCE [LARGE SCALE GENOMIC DNA]</scope>
    <source>
        <strain evidence="2 3">DIVETGP</strain>
    </source>
</reference>
<gene>
    <name evidence="2" type="ORF">CTDIVETGP_1284</name>
</gene>
<keyword evidence="1" id="KW-0472">Membrane</keyword>
<proteinExistence type="predicted"/>
<organism evidence="2 3">
    <name type="scientific">Clostridium tyrobutyricum DIVETGP</name>
    <dbReference type="NCBI Taxonomy" id="1408889"/>
    <lineage>
        <taxon>Bacteria</taxon>
        <taxon>Bacillati</taxon>
        <taxon>Bacillota</taxon>
        <taxon>Clostridia</taxon>
        <taxon>Eubacteriales</taxon>
        <taxon>Clostridiaceae</taxon>
        <taxon>Clostridium</taxon>
    </lineage>
</organism>
<protein>
    <submittedName>
        <fullName evidence="2">Uncharacterized protein</fullName>
    </submittedName>
</protein>
<dbReference type="EMBL" id="CBXI010000022">
    <property type="protein sequence ID" value="CDL91214.1"/>
    <property type="molecule type" value="Genomic_DNA"/>
</dbReference>
<evidence type="ECO:0000256" key="1">
    <source>
        <dbReference type="SAM" id="Phobius"/>
    </source>
</evidence>
<comment type="caution">
    <text evidence="2">The sequence shown here is derived from an EMBL/GenBank/DDBJ whole genome shotgun (WGS) entry which is preliminary data.</text>
</comment>